<dbReference type="GeneID" id="8198398"/>
<dbReference type="PANTHER" id="PTHR14778:SF2">
    <property type="entry name" value="KINETOCHORE-ASSOCIATED PROTEIN DSN1 HOMOLOG"/>
    <property type="match status" value="1"/>
</dbReference>
<keyword evidence="1" id="KW-0175">Coiled coil</keyword>
<dbReference type="OrthoDB" id="3364649at2759"/>
<evidence type="ECO:0000256" key="1">
    <source>
        <dbReference type="SAM" id="Coils"/>
    </source>
</evidence>
<feature type="region of interest" description="Disordered" evidence="2">
    <location>
        <begin position="101"/>
        <end position="139"/>
    </location>
</feature>
<dbReference type="HOGENOM" id="CLU_052069_0_0_1"/>
<accession>C4R0T1</accession>
<proteinExistence type="predicted"/>
<feature type="compositionally biased region" description="Basic residues" evidence="2">
    <location>
        <begin position="1"/>
        <end position="12"/>
    </location>
</feature>
<feature type="compositionally biased region" description="Basic residues" evidence="2">
    <location>
        <begin position="110"/>
        <end position="126"/>
    </location>
</feature>
<dbReference type="OMA" id="NISWWNR"/>
<dbReference type="EMBL" id="FN392320">
    <property type="protein sequence ID" value="CAY69105.1"/>
    <property type="molecule type" value="Genomic_DNA"/>
</dbReference>
<dbReference type="eggNOG" id="ENOG502S2VJ">
    <property type="taxonomic scope" value="Eukaryota"/>
</dbReference>
<dbReference type="Pfam" id="PF08202">
    <property type="entry name" value="MIS13"/>
    <property type="match status" value="1"/>
</dbReference>
<feature type="coiled-coil region" evidence="1">
    <location>
        <begin position="231"/>
        <end position="265"/>
    </location>
</feature>
<keyword evidence="4" id="KW-1185">Reference proteome</keyword>
<evidence type="ECO:0000256" key="2">
    <source>
        <dbReference type="SAM" id="MobiDB-lite"/>
    </source>
</evidence>
<dbReference type="Proteomes" id="UP000000314">
    <property type="component" value="Chromosome 2"/>
</dbReference>
<dbReference type="InParanoid" id="C4R0T1"/>
<dbReference type="InterPro" id="IPR013218">
    <property type="entry name" value="Dsn1/Mis13"/>
</dbReference>
<dbReference type="GO" id="GO:0000444">
    <property type="term" value="C:MIS12/MIND type complex"/>
    <property type="evidence" value="ECO:0007669"/>
    <property type="project" value="InterPro"/>
</dbReference>
<evidence type="ECO:0008006" key="5">
    <source>
        <dbReference type="Google" id="ProtNLM"/>
    </source>
</evidence>
<feature type="compositionally biased region" description="Polar residues" evidence="2">
    <location>
        <begin position="17"/>
        <end position="26"/>
    </location>
</feature>
<evidence type="ECO:0000313" key="3">
    <source>
        <dbReference type="EMBL" id="CAY69105.1"/>
    </source>
</evidence>
<dbReference type="RefSeq" id="XP_002491385.1">
    <property type="nucleotide sequence ID" value="XM_002491340.1"/>
</dbReference>
<dbReference type="PANTHER" id="PTHR14778">
    <property type="entry name" value="KINETOCHORE-ASSOCIATED PROTEIN DSN1 HOMOLOG"/>
    <property type="match status" value="1"/>
</dbReference>
<dbReference type="GO" id="GO:0007059">
    <property type="term" value="P:chromosome segregation"/>
    <property type="evidence" value="ECO:0007669"/>
    <property type="project" value="InterPro"/>
</dbReference>
<dbReference type="KEGG" id="ppa:PAS_chr2-1_0475"/>
<gene>
    <name evidence="3" type="ordered locus">PAS_chr2-1_0475</name>
</gene>
<evidence type="ECO:0000313" key="4">
    <source>
        <dbReference type="Proteomes" id="UP000000314"/>
    </source>
</evidence>
<dbReference type="SMR" id="C4R0T1"/>
<name>C4R0T1_KOMPG</name>
<dbReference type="STRING" id="644223.C4R0T1"/>
<sequence length="367" mass="42273">MPPKRKGSKKKPKADSGTKTNGRVNLTSNASSILKKAKQANSSLSQLLQNSHPLLDNIDELNEHTRHSQRFEEDEGFVFKRLKKDSDDDVEYTEASRSMILPLNESPVKRNPKQKRRSSLSNRGKRVSSIGNGFTGTPHDDVEIKHFHKHLDESLPEPHRMRQLLIWTGKRLLKKKQTHKDNTIVNIAKVIKEELIRDLIDGKLNTSWWNRVDSDEEDEFDVTTFLPNQQNETNKKNLALLQHSLEQLKEEEKVWEEKLRQLTGTLALSPDISSVDVSNNETCSKTQETVSRLEKKVEEIGESIDIPLEKKLDLFADYTHKLRSIERTSRIYIDNKSNEIASLLSKKQEMKELPQDLLKAISRIDRS</sequence>
<protein>
    <recommendedName>
        <fullName evidence="5">Kinetochore protein mis13</fullName>
    </recommendedName>
</protein>
<organism evidence="3 4">
    <name type="scientific">Komagataella phaffii (strain GS115 / ATCC 20864)</name>
    <name type="common">Yeast</name>
    <name type="synonym">Pichia pastoris</name>
    <dbReference type="NCBI Taxonomy" id="644223"/>
    <lineage>
        <taxon>Eukaryota</taxon>
        <taxon>Fungi</taxon>
        <taxon>Dikarya</taxon>
        <taxon>Ascomycota</taxon>
        <taxon>Saccharomycotina</taxon>
        <taxon>Pichiomycetes</taxon>
        <taxon>Pichiales</taxon>
        <taxon>Pichiaceae</taxon>
        <taxon>Komagataella</taxon>
    </lineage>
</organism>
<dbReference type="GO" id="GO:0051301">
    <property type="term" value="P:cell division"/>
    <property type="evidence" value="ECO:0007669"/>
    <property type="project" value="InterPro"/>
</dbReference>
<dbReference type="AlphaFoldDB" id="C4R0T1"/>
<feature type="region of interest" description="Disordered" evidence="2">
    <location>
        <begin position="1"/>
        <end position="26"/>
    </location>
</feature>
<reference evidence="3 4" key="1">
    <citation type="journal article" date="2009" name="Nat. Biotechnol.">
        <title>Genome sequence of the recombinant protein production host Pichia pastoris.</title>
        <authorList>
            <person name="De Schutter K."/>
            <person name="Lin Y.C."/>
            <person name="Tiels P."/>
            <person name="Van Hecke A."/>
            <person name="Glinka S."/>
            <person name="Weber-Lehmann J."/>
            <person name="Rouze P."/>
            <person name="Van de Peer Y."/>
            <person name="Callewaert N."/>
        </authorList>
    </citation>
    <scope>NUCLEOTIDE SEQUENCE [LARGE SCALE GENOMIC DNA]</scope>
    <source>
        <strain evidence="4">GS115 / ATCC 20864</strain>
    </source>
</reference>